<evidence type="ECO:0000256" key="4">
    <source>
        <dbReference type="ARBA" id="ARBA00022857"/>
    </source>
</evidence>
<keyword evidence="2" id="KW-0285">Flavoprotein</keyword>
<keyword evidence="3" id="KW-0274">FAD</keyword>
<name>A0AAD9LZ74_9PEZI</name>
<keyword evidence="5" id="KW-0560">Oxidoreductase</keyword>
<evidence type="ECO:0000256" key="2">
    <source>
        <dbReference type="ARBA" id="ARBA00022630"/>
    </source>
</evidence>
<keyword evidence="6" id="KW-0503">Monooxygenase</keyword>
<evidence type="ECO:0000256" key="1">
    <source>
        <dbReference type="ARBA" id="ARBA00001974"/>
    </source>
</evidence>
<dbReference type="PANTHER" id="PTHR43872:SF1">
    <property type="entry name" value="MONOOXYGENASE, PUTATIVE (AFU_ORTHOLOGUE AFUA_8G02570)-RELATED"/>
    <property type="match status" value="1"/>
</dbReference>
<dbReference type="Proteomes" id="UP001232148">
    <property type="component" value="Unassembled WGS sequence"/>
</dbReference>
<keyword evidence="4" id="KW-0521">NADP</keyword>
<dbReference type="Pfam" id="PF13450">
    <property type="entry name" value="NAD_binding_8"/>
    <property type="match status" value="1"/>
</dbReference>
<evidence type="ECO:0000313" key="7">
    <source>
        <dbReference type="EMBL" id="KAK2023685.1"/>
    </source>
</evidence>
<dbReference type="AlphaFoldDB" id="A0AAD9LZ74"/>
<dbReference type="EMBL" id="MU842990">
    <property type="protein sequence ID" value="KAK2023685.1"/>
    <property type="molecule type" value="Genomic_DNA"/>
</dbReference>
<dbReference type="GO" id="GO:0050660">
    <property type="term" value="F:flavin adenine dinucleotide binding"/>
    <property type="evidence" value="ECO:0007669"/>
    <property type="project" value="InterPro"/>
</dbReference>
<dbReference type="Pfam" id="PF00743">
    <property type="entry name" value="FMO-like"/>
    <property type="match status" value="1"/>
</dbReference>
<organism evidence="7 8">
    <name type="scientific">Colletotrichum zoysiae</name>
    <dbReference type="NCBI Taxonomy" id="1216348"/>
    <lineage>
        <taxon>Eukaryota</taxon>
        <taxon>Fungi</taxon>
        <taxon>Dikarya</taxon>
        <taxon>Ascomycota</taxon>
        <taxon>Pezizomycotina</taxon>
        <taxon>Sordariomycetes</taxon>
        <taxon>Hypocreomycetidae</taxon>
        <taxon>Glomerellales</taxon>
        <taxon>Glomerellaceae</taxon>
        <taxon>Colletotrichum</taxon>
        <taxon>Colletotrichum graminicola species complex</taxon>
    </lineage>
</organism>
<dbReference type="GO" id="GO:0050661">
    <property type="term" value="F:NADP binding"/>
    <property type="evidence" value="ECO:0007669"/>
    <property type="project" value="InterPro"/>
</dbReference>
<sequence length="492" mass="54525">MGSISNTGPSAADEAFDYIIVGAGISGINTAYYLQAHGPPNATYAILEGRARLGGTWDLFRYPGIRSDSDIYTFGFSWNPWKGGNPLAGGRDICSYLEESASMHGIDRHIRYQHQVLAADWNSDTSRWMLRATAGDEKVKTFSARFVVLGTGYYDYEQPLAAEIPGIQDFKGRVVHPQFWPEDLDYRDKNVVIIGSGATAITLLPNVATDAAHVTMLQRSPGYIFSLPSRRGLLSRFLMSVLPQIVTSRILRIQYFILGTLLYYYCRWFPQAARRLLVGAAKMQLPPNVPVDPHFKPRYNPWEQRLCICPDADFYAALRSGKSDVVTDTIDRVTGSEVVLKSGATLRPDIIVTATGLRISFAGSISVSVDGAPVDLSTKYSYKACMLQDVPNMAYVFGYPNASWTLGAEATSSYLVRLWRAMDAKGVRSVTPQPESLNMKPSRAVNLSSTYLQNAQKVFPKFGTGIWGPRSNYLVDLWKATVGDVFRGLQVR</sequence>
<dbReference type="InterPro" id="IPR036188">
    <property type="entry name" value="FAD/NAD-bd_sf"/>
</dbReference>
<dbReference type="InterPro" id="IPR020946">
    <property type="entry name" value="Flavin_mOase-like"/>
</dbReference>
<gene>
    <name evidence="7" type="ORF">LX32DRAFT_132045</name>
</gene>
<comment type="cofactor">
    <cofactor evidence="1">
        <name>FAD</name>
        <dbReference type="ChEBI" id="CHEBI:57692"/>
    </cofactor>
</comment>
<dbReference type="SUPFAM" id="SSF51905">
    <property type="entry name" value="FAD/NAD(P)-binding domain"/>
    <property type="match status" value="2"/>
</dbReference>
<dbReference type="GO" id="GO:0004499">
    <property type="term" value="F:N,N-dimethylaniline monooxygenase activity"/>
    <property type="evidence" value="ECO:0007669"/>
    <property type="project" value="InterPro"/>
</dbReference>
<reference evidence="7" key="1">
    <citation type="submission" date="2021-06" db="EMBL/GenBank/DDBJ databases">
        <title>Comparative genomics, transcriptomics and evolutionary studies reveal genomic signatures of adaptation to plant cell wall in hemibiotrophic fungi.</title>
        <authorList>
            <consortium name="DOE Joint Genome Institute"/>
            <person name="Baroncelli R."/>
            <person name="Diaz J.F."/>
            <person name="Benocci T."/>
            <person name="Peng M."/>
            <person name="Battaglia E."/>
            <person name="Haridas S."/>
            <person name="Andreopoulos W."/>
            <person name="Labutti K."/>
            <person name="Pangilinan J."/>
            <person name="Floch G.L."/>
            <person name="Makela M.R."/>
            <person name="Henrissat B."/>
            <person name="Grigoriev I.V."/>
            <person name="Crouch J.A."/>
            <person name="De Vries R.P."/>
            <person name="Sukno S.A."/>
            <person name="Thon M.R."/>
        </authorList>
    </citation>
    <scope>NUCLEOTIDE SEQUENCE</scope>
    <source>
        <strain evidence="7">MAFF235873</strain>
    </source>
</reference>
<evidence type="ECO:0000256" key="5">
    <source>
        <dbReference type="ARBA" id="ARBA00023002"/>
    </source>
</evidence>
<evidence type="ECO:0000256" key="6">
    <source>
        <dbReference type="ARBA" id="ARBA00023033"/>
    </source>
</evidence>
<evidence type="ECO:0000256" key="3">
    <source>
        <dbReference type="ARBA" id="ARBA00022827"/>
    </source>
</evidence>
<dbReference type="FunFam" id="3.50.50.60:FF:000228">
    <property type="entry name" value="FAD-containing monooxygenase EthA"/>
    <property type="match status" value="1"/>
</dbReference>
<evidence type="ECO:0000313" key="8">
    <source>
        <dbReference type="Proteomes" id="UP001232148"/>
    </source>
</evidence>
<proteinExistence type="predicted"/>
<dbReference type="Gene3D" id="3.50.50.60">
    <property type="entry name" value="FAD/NAD(P)-binding domain"/>
    <property type="match status" value="3"/>
</dbReference>
<dbReference type="InterPro" id="IPR051820">
    <property type="entry name" value="FAD-binding_MO"/>
</dbReference>
<comment type="caution">
    <text evidence="7">The sequence shown here is derived from an EMBL/GenBank/DDBJ whole genome shotgun (WGS) entry which is preliminary data.</text>
</comment>
<keyword evidence="8" id="KW-1185">Reference proteome</keyword>
<protein>
    <submittedName>
        <fullName evidence="7">FAD/NAD(P)-binding domain-containing protein</fullName>
    </submittedName>
</protein>
<dbReference type="PANTHER" id="PTHR43872">
    <property type="entry name" value="MONOOXYGENASE, PUTATIVE (AFU_ORTHOLOGUE AFUA_8G02570)-RELATED"/>
    <property type="match status" value="1"/>
</dbReference>
<accession>A0AAD9LZ74</accession>